<keyword evidence="4" id="KW-1185">Reference proteome</keyword>
<evidence type="ECO:0000256" key="1">
    <source>
        <dbReference type="SAM" id="MobiDB-lite"/>
    </source>
</evidence>
<evidence type="ECO:0000313" key="3">
    <source>
        <dbReference type="EMBL" id="CAK9269953.1"/>
    </source>
</evidence>
<feature type="compositionally biased region" description="Polar residues" evidence="1">
    <location>
        <begin position="210"/>
        <end position="230"/>
    </location>
</feature>
<accession>A0ABP0WWE9</accession>
<feature type="region of interest" description="Disordered" evidence="1">
    <location>
        <begin position="376"/>
        <end position="402"/>
    </location>
</feature>
<feature type="region of interest" description="Disordered" evidence="1">
    <location>
        <begin position="601"/>
        <end position="629"/>
    </location>
</feature>
<gene>
    <name evidence="3" type="ORF">CSSPJE1EN1_LOCUS15431</name>
</gene>
<dbReference type="InterPro" id="IPR006640">
    <property type="entry name" value="SprT-like_domain"/>
</dbReference>
<dbReference type="Gene3D" id="3.30.160.60">
    <property type="entry name" value="Classic Zinc Finger"/>
    <property type="match status" value="1"/>
</dbReference>
<reference evidence="3" key="1">
    <citation type="submission" date="2024-02" db="EMBL/GenBank/DDBJ databases">
        <authorList>
            <consortium name="ELIXIR-Norway"/>
            <consortium name="Elixir Norway"/>
        </authorList>
    </citation>
    <scope>NUCLEOTIDE SEQUENCE</scope>
</reference>
<evidence type="ECO:0000259" key="2">
    <source>
        <dbReference type="SMART" id="SM00731"/>
    </source>
</evidence>
<dbReference type="Pfam" id="PF10263">
    <property type="entry name" value="SprT-like"/>
    <property type="match status" value="1"/>
</dbReference>
<protein>
    <recommendedName>
        <fullName evidence="2">SprT-like domain-containing protein</fullName>
    </recommendedName>
</protein>
<dbReference type="SMART" id="SM00731">
    <property type="entry name" value="SprT"/>
    <property type="match status" value="1"/>
</dbReference>
<evidence type="ECO:0000313" key="4">
    <source>
        <dbReference type="Proteomes" id="UP001497444"/>
    </source>
</evidence>
<name>A0ABP0WWE9_9BRYO</name>
<dbReference type="PANTHER" id="PTHR21220">
    <property type="entry name" value="DNA-DEPENDENT METALLOPROTEASE SPRTN"/>
    <property type="match status" value="1"/>
</dbReference>
<dbReference type="Proteomes" id="UP001497444">
    <property type="component" value="Chromosome 3"/>
</dbReference>
<feature type="domain" description="SprT-like" evidence="2">
    <location>
        <begin position="14"/>
        <end position="184"/>
    </location>
</feature>
<dbReference type="EMBL" id="OZ020098">
    <property type="protein sequence ID" value="CAK9269953.1"/>
    <property type="molecule type" value="Genomic_DNA"/>
</dbReference>
<feature type="compositionally biased region" description="Basic and acidic residues" evidence="1">
    <location>
        <begin position="234"/>
        <end position="251"/>
    </location>
</feature>
<feature type="compositionally biased region" description="Polar residues" evidence="1">
    <location>
        <begin position="553"/>
        <end position="562"/>
    </location>
</feature>
<feature type="region of interest" description="Disordered" evidence="1">
    <location>
        <begin position="195"/>
        <end position="305"/>
    </location>
</feature>
<dbReference type="InterPro" id="IPR044245">
    <property type="entry name" value="Spartan"/>
</dbReference>
<organism evidence="3 4">
    <name type="scientific">Sphagnum jensenii</name>
    <dbReference type="NCBI Taxonomy" id="128206"/>
    <lineage>
        <taxon>Eukaryota</taxon>
        <taxon>Viridiplantae</taxon>
        <taxon>Streptophyta</taxon>
        <taxon>Embryophyta</taxon>
        <taxon>Bryophyta</taxon>
        <taxon>Sphagnophytina</taxon>
        <taxon>Sphagnopsida</taxon>
        <taxon>Sphagnales</taxon>
        <taxon>Sphagnaceae</taxon>
        <taxon>Sphagnum</taxon>
    </lineage>
</organism>
<sequence>MAELEGMELQNAHLDIHELFAYYNDLYFEGKLSACNVAWSNSRMTSLAAGVCKFSGGGGCEIRLSEPVLKSRTTAELKTTLLHEMIHAYLFSMSGNKDHDDHGPCFQHLMRSINQCSADDDQRPENGYNISICHNLEEDADVNQVHHLKCETCGDFMKRPRIQAPSVSDCPRHEAKCGEAYQKEDQVNDDDLLTSSNLPMIGKKRPSIGASGSTAKRVTAVNSSLESSFAASKKVSDTRHESGSQDAEKKLLNAGSKTPPAPRLRNQEPEIAVREAIPQLQTNGAGARKRRRPPEGAQTAGKQEREPTVILAWKQWCMFEDDDKDGDMVGALVNKRDKRRIQERHRKVMLQEHKTGNAGSCTSQRNKSEVGVITGSLPGSTPAHEEQTGEYATRSTTLGGDNDKVLDGSSDFGIELANRESNVNIRHSLNDDDERQVDSYSRDGNTRHVFSLEQQQPMDPINFSAPEESMVVNPLPGVITATAEEGAKTSDESLVQQQSLCTMTKILTEERLCGTDKRKGHGKGDKRCTERRVEDLELNLNNEEESEAKKPSLLSTQATSVVDNEKDSMKGSNITDNPNDLLAKLPSTSRSQEEWYQGCERTVPGGAGNNGLYEEQGESTGGLSDVANQRGKQKVIELSDEEEDSNRVSIERQAMSAQNSIHSLDDHNADGRATTSGIEISSVCLERGLGSRGNKKQHFAAAEELDPFFEDYNNNTGGGPLVEIMSPRCGQPGSPSSVEALKGKHHCRTYRRRKMQQGKAIAGDDSGEEVHGPVAKTNDAGSIEDIDSLGHRQLTEGVSTGVGTRCPICDQTLPTGISNAELNSHIDQCLAHYK</sequence>
<proteinExistence type="predicted"/>
<feature type="region of interest" description="Disordered" evidence="1">
    <location>
        <begin position="539"/>
        <end position="584"/>
    </location>
</feature>
<dbReference type="PANTHER" id="PTHR21220:SF0">
    <property type="entry name" value="DNA-DEPENDENT METALLOPROTEASE SPRTN"/>
    <property type="match status" value="1"/>
</dbReference>